<dbReference type="GO" id="GO:0015171">
    <property type="term" value="F:amino acid transmembrane transporter activity"/>
    <property type="evidence" value="ECO:0007669"/>
    <property type="project" value="TreeGrafter"/>
</dbReference>
<sequence>MASCSNAPTKDTKKIAVCLEPTHDVENGVSALIAPASGTLHRKLGSTEVQLFAIGGAIGTSLYVQMGAALPKGGPAGLFIGFLIWGVVMLCVNECFKLDRRSLPYLGKFQPYCSYVAMFGCLLMLLLLGFDLFLADGWSVMYFFLDYTFLAETKYVKAGTADLTVGGLVSHVVDGDCAAEKGSEGRLGLWARLFTRNTW</sequence>
<keyword evidence="2" id="KW-0812">Transmembrane</keyword>
<organism evidence="6 7">
    <name type="scientific">Pseudocercospora eumusae</name>
    <dbReference type="NCBI Taxonomy" id="321146"/>
    <lineage>
        <taxon>Eukaryota</taxon>
        <taxon>Fungi</taxon>
        <taxon>Dikarya</taxon>
        <taxon>Ascomycota</taxon>
        <taxon>Pezizomycotina</taxon>
        <taxon>Dothideomycetes</taxon>
        <taxon>Dothideomycetidae</taxon>
        <taxon>Mycosphaerellales</taxon>
        <taxon>Mycosphaerellaceae</taxon>
        <taxon>Pseudocercospora</taxon>
    </lineage>
</organism>
<dbReference type="GO" id="GO:0016020">
    <property type="term" value="C:membrane"/>
    <property type="evidence" value="ECO:0007669"/>
    <property type="project" value="UniProtKB-SubCell"/>
</dbReference>
<dbReference type="PANTHER" id="PTHR43341">
    <property type="entry name" value="AMINO ACID PERMEASE"/>
    <property type="match status" value="1"/>
</dbReference>
<comment type="caution">
    <text evidence="6">The sequence shown here is derived from an EMBL/GenBank/DDBJ whole genome shotgun (WGS) entry which is preliminary data.</text>
</comment>
<comment type="subcellular location">
    <subcellularLocation>
        <location evidence="1">Membrane</location>
        <topology evidence="1">Multi-pass membrane protein</topology>
    </subcellularLocation>
</comment>
<keyword evidence="7" id="KW-1185">Reference proteome</keyword>
<dbReference type="PANTHER" id="PTHR43341:SF15">
    <property type="entry name" value="GENERAL AMINO ACID PERMEASE AGP2"/>
    <property type="match status" value="1"/>
</dbReference>
<gene>
    <name evidence="6" type="ORF">AC578_10723</name>
</gene>
<protein>
    <recommendedName>
        <fullName evidence="5">Amino acid permease/ SLC12A domain-containing protein</fullName>
    </recommendedName>
</protein>
<dbReference type="STRING" id="321146.A0A139H495"/>
<dbReference type="InterPro" id="IPR050524">
    <property type="entry name" value="APC_YAT"/>
</dbReference>
<dbReference type="OrthoDB" id="3944506at2759"/>
<name>A0A139H495_9PEZI</name>
<accession>A0A139H495</accession>
<feature type="domain" description="Amino acid permease/ SLC12A" evidence="5">
    <location>
        <begin position="49"/>
        <end position="93"/>
    </location>
</feature>
<dbReference type="AlphaFoldDB" id="A0A139H495"/>
<evidence type="ECO:0000313" key="6">
    <source>
        <dbReference type="EMBL" id="KXS97305.1"/>
    </source>
</evidence>
<dbReference type="Pfam" id="PF00324">
    <property type="entry name" value="AA_permease"/>
    <property type="match status" value="1"/>
</dbReference>
<dbReference type="Gene3D" id="1.20.1740.10">
    <property type="entry name" value="Amino acid/polyamine transporter I"/>
    <property type="match status" value="1"/>
</dbReference>
<evidence type="ECO:0000313" key="7">
    <source>
        <dbReference type="Proteomes" id="UP000070133"/>
    </source>
</evidence>
<dbReference type="InterPro" id="IPR004841">
    <property type="entry name" value="AA-permease/SLC12A_dom"/>
</dbReference>
<evidence type="ECO:0000259" key="5">
    <source>
        <dbReference type="Pfam" id="PF00324"/>
    </source>
</evidence>
<dbReference type="EMBL" id="LFZN01000146">
    <property type="protein sequence ID" value="KXS97305.1"/>
    <property type="molecule type" value="Genomic_DNA"/>
</dbReference>
<evidence type="ECO:0000256" key="3">
    <source>
        <dbReference type="ARBA" id="ARBA00022989"/>
    </source>
</evidence>
<evidence type="ECO:0000256" key="1">
    <source>
        <dbReference type="ARBA" id="ARBA00004141"/>
    </source>
</evidence>
<reference evidence="6 7" key="1">
    <citation type="submission" date="2015-07" db="EMBL/GenBank/DDBJ databases">
        <title>Comparative genomics of the Sigatoka disease complex on banana suggests a link between parallel evolutionary changes in Pseudocercospora fijiensis and Pseudocercospora eumusae and increased virulence on the banana host.</title>
        <authorList>
            <person name="Chang T.-C."/>
            <person name="Salvucci A."/>
            <person name="Crous P.W."/>
            <person name="Stergiopoulos I."/>
        </authorList>
    </citation>
    <scope>NUCLEOTIDE SEQUENCE [LARGE SCALE GENOMIC DNA]</scope>
    <source>
        <strain evidence="6 7">CBS 114824</strain>
    </source>
</reference>
<evidence type="ECO:0000256" key="4">
    <source>
        <dbReference type="ARBA" id="ARBA00023136"/>
    </source>
</evidence>
<proteinExistence type="predicted"/>
<dbReference type="Proteomes" id="UP000070133">
    <property type="component" value="Unassembled WGS sequence"/>
</dbReference>
<keyword evidence="3" id="KW-1133">Transmembrane helix</keyword>
<evidence type="ECO:0000256" key="2">
    <source>
        <dbReference type="ARBA" id="ARBA00022692"/>
    </source>
</evidence>
<keyword evidence="4" id="KW-0472">Membrane</keyword>